<dbReference type="SUPFAM" id="SSF53448">
    <property type="entry name" value="Nucleotide-diphospho-sugar transferases"/>
    <property type="match status" value="1"/>
</dbReference>
<evidence type="ECO:0000259" key="3">
    <source>
        <dbReference type="Pfam" id="PF18674"/>
    </source>
</evidence>
<evidence type="ECO:0000313" key="5">
    <source>
        <dbReference type="EMBL" id="RIL43797.1"/>
    </source>
</evidence>
<accession>A0A418HQ42</accession>
<reference evidence="5 6" key="1">
    <citation type="journal article" date="2016" name="Front. Microbiol.">
        <title>Comprehensive Phylogenetic Analysis of Bovine Non-aureus Staphylococci Species Based on Whole-Genome Sequencing.</title>
        <authorList>
            <person name="Naushad S."/>
            <person name="Barkema H.W."/>
            <person name="Luby C."/>
            <person name="Condas L.A."/>
            <person name="Nobrega D.B."/>
            <person name="Carson D.A."/>
            <person name="De Buck J."/>
        </authorList>
    </citation>
    <scope>NUCLEOTIDE SEQUENCE [LARGE SCALE GENOMIC DNA]</scope>
    <source>
        <strain evidence="5 6">SNUC 1388</strain>
    </source>
</reference>
<dbReference type="Pfam" id="PF22181">
    <property type="entry name" value="TarS_linker"/>
    <property type="match status" value="1"/>
</dbReference>
<feature type="domain" description="TarS/TarP linker" evidence="4">
    <location>
        <begin position="218"/>
        <end position="313"/>
    </location>
</feature>
<dbReference type="Pfam" id="PF00535">
    <property type="entry name" value="Glycos_transf_2"/>
    <property type="match status" value="1"/>
</dbReference>
<dbReference type="Gene3D" id="3.90.550.10">
    <property type="entry name" value="Spore Coat Polysaccharide Biosynthesis Protein SpsA, Chain A"/>
    <property type="match status" value="1"/>
</dbReference>
<organism evidence="5 6">
    <name type="scientific">Staphylococcus gallinarum</name>
    <dbReference type="NCBI Taxonomy" id="1293"/>
    <lineage>
        <taxon>Bacteria</taxon>
        <taxon>Bacillati</taxon>
        <taxon>Bacillota</taxon>
        <taxon>Bacilli</taxon>
        <taxon>Bacillales</taxon>
        <taxon>Staphylococcaceae</taxon>
        <taxon>Staphylococcus</taxon>
    </lineage>
</organism>
<dbReference type="Proteomes" id="UP000283576">
    <property type="component" value="Unassembled WGS sequence"/>
</dbReference>
<dbReference type="InterPro" id="IPR041038">
    <property type="entry name" value="TarS_C1"/>
</dbReference>
<evidence type="ECO:0000259" key="4">
    <source>
        <dbReference type="Pfam" id="PF22181"/>
    </source>
</evidence>
<keyword evidence="5" id="KW-0808">Transferase</keyword>
<sequence length="575" mass="67502">MKFSVIIPSYNSERYIAELLDSLKNQTIDKQQYEVLLVDDCSTDKTLEIAKTYENKMNLNIKRLEQNSGGPGKPRNTALKIAQGEFVFFVDSDDYIHQDTLKDVQQFIERNNQDVVLVKMEGVNGRGVPKSMFTETKADVAIEDSRIIYTLSPTKFYRTALLRAHDIYFPEHIRSAEDQIFTMQAYVNAQKIGVLADKSYYYATRREGEHMSAAYVEPKDYYQTMKEIVRAIVYSKTLNSTDAVLRIFIERHFSFSRTTQFSLRIADDKKAEWMDAIGDFIREIPERVDQIVNDNLKPLLYYARKKDLYHYQKVEEGYQNGDIYDISAHKNSLTLQFGEGEPYFHFENAVKPDIKMTDFTFDESGVNLEIEFLKTLINPNQLASKIQLKLVSRNKKELIYIPLTVNDKTRFKFSIKHNELVPFLLKERIWDLFLEMRVDQMIITKRIGNKRAKYRYAKETSTIVKHGERYFRFTPYFTKDFDNLSFYIIENELIQMLKPKLVGKHQIQLECQEFNYILNEGIATIKSDATFTIGYLSVSKTQQRYNYQVEVPDKMKNKNLKGQFNIELLNLNLEF</sequence>
<dbReference type="GO" id="GO:0016758">
    <property type="term" value="F:hexosyltransferase activity"/>
    <property type="evidence" value="ECO:0007669"/>
    <property type="project" value="UniProtKB-ARBA"/>
</dbReference>
<dbReference type="Pfam" id="PF18674">
    <property type="entry name" value="TarS_C1"/>
    <property type="match status" value="1"/>
</dbReference>
<evidence type="ECO:0000313" key="6">
    <source>
        <dbReference type="Proteomes" id="UP000283576"/>
    </source>
</evidence>
<dbReference type="InterPro" id="IPR001173">
    <property type="entry name" value="Glyco_trans_2-like"/>
</dbReference>
<name>A0A418HQ42_STAGA</name>
<dbReference type="InterPro" id="IPR054028">
    <property type="entry name" value="TarS/TarP_linker"/>
</dbReference>
<evidence type="ECO:0000256" key="1">
    <source>
        <dbReference type="ARBA" id="ARBA00006739"/>
    </source>
</evidence>
<dbReference type="AlphaFoldDB" id="A0A418HQ42"/>
<dbReference type="PANTHER" id="PTHR22916">
    <property type="entry name" value="GLYCOSYLTRANSFERASE"/>
    <property type="match status" value="1"/>
</dbReference>
<feature type="domain" description="TarS C-terminal" evidence="3">
    <location>
        <begin position="354"/>
        <end position="488"/>
    </location>
</feature>
<dbReference type="PANTHER" id="PTHR22916:SF3">
    <property type="entry name" value="UDP-GLCNAC:BETAGAL BETA-1,3-N-ACETYLGLUCOSAMINYLTRANSFERASE-LIKE PROTEIN 1"/>
    <property type="match status" value="1"/>
</dbReference>
<proteinExistence type="inferred from homology"/>
<feature type="domain" description="Glycosyltransferase 2-like" evidence="2">
    <location>
        <begin position="4"/>
        <end position="134"/>
    </location>
</feature>
<protein>
    <submittedName>
        <fullName evidence="5">Glycosyltransferase family 2 protein</fullName>
    </submittedName>
</protein>
<dbReference type="InterPro" id="IPR029044">
    <property type="entry name" value="Nucleotide-diphossugar_trans"/>
</dbReference>
<gene>
    <name evidence="5" type="ORF">BUZ01_04000</name>
</gene>
<dbReference type="EMBL" id="QXRZ01000002">
    <property type="protein sequence ID" value="RIL43797.1"/>
    <property type="molecule type" value="Genomic_DNA"/>
</dbReference>
<comment type="caution">
    <text evidence="5">The sequence shown here is derived from an EMBL/GenBank/DDBJ whole genome shotgun (WGS) entry which is preliminary data.</text>
</comment>
<dbReference type="CDD" id="cd00761">
    <property type="entry name" value="Glyco_tranf_GTA_type"/>
    <property type="match status" value="1"/>
</dbReference>
<comment type="similarity">
    <text evidence="1">Belongs to the glycosyltransferase 2 family.</text>
</comment>
<evidence type="ECO:0000259" key="2">
    <source>
        <dbReference type="Pfam" id="PF00535"/>
    </source>
</evidence>